<accession>A0ABW3LGJ5</accession>
<protein>
    <submittedName>
        <fullName evidence="2">Uncharacterized protein</fullName>
    </submittedName>
</protein>
<dbReference type="Proteomes" id="UP001597109">
    <property type="component" value="Unassembled WGS sequence"/>
</dbReference>
<dbReference type="EMBL" id="JBHTKI010000045">
    <property type="protein sequence ID" value="MFD1032876.1"/>
    <property type="molecule type" value="Genomic_DNA"/>
</dbReference>
<comment type="caution">
    <text evidence="2">The sequence shown here is derived from an EMBL/GenBank/DDBJ whole genome shotgun (WGS) entry which is preliminary data.</text>
</comment>
<organism evidence="2 3">
    <name type="scientific">Metaplanococcus flavidus</name>
    <dbReference type="NCBI Taxonomy" id="569883"/>
    <lineage>
        <taxon>Bacteria</taxon>
        <taxon>Bacillati</taxon>
        <taxon>Bacillota</taxon>
        <taxon>Bacilli</taxon>
        <taxon>Bacillales</taxon>
        <taxon>Caryophanaceae</taxon>
        <taxon>Metaplanococcus</taxon>
    </lineage>
</organism>
<evidence type="ECO:0000313" key="3">
    <source>
        <dbReference type="Proteomes" id="UP001597109"/>
    </source>
</evidence>
<sequence length="80" mass="9304">MKKGWISIIGGTILGIVISFFTLEYNGWQINRHDRDGVAYQSINDIDINLVHNSFIIIVVSCLAIYFVLFLLEKRRNRFN</sequence>
<evidence type="ECO:0000313" key="2">
    <source>
        <dbReference type="EMBL" id="MFD1032876.1"/>
    </source>
</evidence>
<dbReference type="RefSeq" id="WP_144841623.1">
    <property type="nucleotide sequence ID" value="NZ_JBHTKI010000045.1"/>
</dbReference>
<keyword evidence="3" id="KW-1185">Reference proteome</keyword>
<keyword evidence="1" id="KW-0812">Transmembrane</keyword>
<gene>
    <name evidence="2" type="ORF">ACFQ1X_15710</name>
</gene>
<evidence type="ECO:0000256" key="1">
    <source>
        <dbReference type="SAM" id="Phobius"/>
    </source>
</evidence>
<keyword evidence="1" id="KW-0472">Membrane</keyword>
<keyword evidence="1" id="KW-1133">Transmembrane helix</keyword>
<name>A0ABW3LGJ5_9BACL</name>
<feature type="transmembrane region" description="Helical" evidence="1">
    <location>
        <begin position="50"/>
        <end position="72"/>
    </location>
</feature>
<feature type="transmembrane region" description="Helical" evidence="1">
    <location>
        <begin position="5"/>
        <end position="23"/>
    </location>
</feature>
<reference evidence="3" key="1">
    <citation type="journal article" date="2019" name="Int. J. Syst. Evol. Microbiol.">
        <title>The Global Catalogue of Microorganisms (GCM) 10K type strain sequencing project: providing services to taxonomists for standard genome sequencing and annotation.</title>
        <authorList>
            <consortium name="The Broad Institute Genomics Platform"/>
            <consortium name="The Broad Institute Genome Sequencing Center for Infectious Disease"/>
            <person name="Wu L."/>
            <person name="Ma J."/>
        </authorList>
    </citation>
    <scope>NUCLEOTIDE SEQUENCE [LARGE SCALE GENOMIC DNA]</scope>
    <source>
        <strain evidence="3">CCUG 56756</strain>
    </source>
</reference>
<proteinExistence type="predicted"/>